<sequence length="56" mass="6160">MTIPRAGLVRMEIRERLLNSSFVVSSPENEQGLRIIFPLVGREDRNAIAAVLPVAG</sequence>
<dbReference type="EMBL" id="JAGINS010000001">
    <property type="protein sequence ID" value="MBP2360786.1"/>
    <property type="molecule type" value="Genomic_DNA"/>
</dbReference>
<evidence type="ECO:0000313" key="1">
    <source>
        <dbReference type="EMBL" id="MBP2360786.1"/>
    </source>
</evidence>
<comment type="caution">
    <text evidence="1">The sequence shown here is derived from an EMBL/GenBank/DDBJ whole genome shotgun (WGS) entry which is preliminary data.</text>
</comment>
<reference evidence="1 2" key="1">
    <citation type="submission" date="2021-03" db="EMBL/GenBank/DDBJ databases">
        <title>Sequencing the genomes of 1000 actinobacteria strains.</title>
        <authorList>
            <person name="Klenk H.-P."/>
        </authorList>
    </citation>
    <scope>NUCLEOTIDE SEQUENCE [LARGE SCALE GENOMIC DNA]</scope>
    <source>
        <strain evidence="1 2">DSM 40843</strain>
    </source>
</reference>
<protein>
    <submittedName>
        <fullName evidence="1">Uncharacterized protein</fullName>
    </submittedName>
</protein>
<evidence type="ECO:0000313" key="2">
    <source>
        <dbReference type="Proteomes" id="UP001519311"/>
    </source>
</evidence>
<gene>
    <name evidence="1" type="ORF">JOF59_003186</name>
</gene>
<name>A0ABS4VA66_9ACTN</name>
<dbReference type="RefSeq" id="WP_245376779.1">
    <property type="nucleotide sequence ID" value="NZ_BMWJ01000008.1"/>
</dbReference>
<proteinExistence type="predicted"/>
<dbReference type="Proteomes" id="UP001519311">
    <property type="component" value="Unassembled WGS sequence"/>
</dbReference>
<accession>A0ABS4VA66</accession>
<organism evidence="1 2">
    <name type="scientific">Streptomyces clavifer</name>
    <dbReference type="NCBI Taxonomy" id="68188"/>
    <lineage>
        <taxon>Bacteria</taxon>
        <taxon>Bacillati</taxon>
        <taxon>Actinomycetota</taxon>
        <taxon>Actinomycetes</taxon>
        <taxon>Kitasatosporales</taxon>
        <taxon>Streptomycetaceae</taxon>
        <taxon>Streptomyces</taxon>
    </lineage>
</organism>
<keyword evidence="2" id="KW-1185">Reference proteome</keyword>